<comment type="caution">
    <text evidence="1">The sequence shown here is derived from an EMBL/GenBank/DDBJ whole genome shotgun (WGS) entry which is preliminary data.</text>
</comment>
<protein>
    <submittedName>
        <fullName evidence="1">Uncharacterized protein</fullName>
    </submittedName>
</protein>
<dbReference type="InterPro" id="IPR006059">
    <property type="entry name" value="SBP"/>
</dbReference>
<dbReference type="InterPro" id="IPR050490">
    <property type="entry name" value="Bact_solute-bd_prot1"/>
</dbReference>
<dbReference type="Gene3D" id="3.40.190.10">
    <property type="entry name" value="Periplasmic binding protein-like II"/>
    <property type="match status" value="1"/>
</dbReference>
<organism evidence="1">
    <name type="scientific">bioreactor metagenome</name>
    <dbReference type="NCBI Taxonomy" id="1076179"/>
    <lineage>
        <taxon>unclassified sequences</taxon>
        <taxon>metagenomes</taxon>
        <taxon>ecological metagenomes</taxon>
    </lineage>
</organism>
<dbReference type="Pfam" id="PF01547">
    <property type="entry name" value="SBP_bac_1"/>
    <property type="match status" value="1"/>
</dbReference>
<dbReference type="AlphaFoldDB" id="A0A645ADN6"/>
<evidence type="ECO:0000313" key="1">
    <source>
        <dbReference type="EMBL" id="MPM50391.1"/>
    </source>
</evidence>
<proteinExistence type="predicted"/>
<dbReference type="SUPFAM" id="SSF53850">
    <property type="entry name" value="Periplasmic binding protein-like II"/>
    <property type="match status" value="1"/>
</dbReference>
<gene>
    <name evidence="1" type="ORF">SDC9_97130</name>
</gene>
<name>A0A645ADN6_9ZZZZ</name>
<sequence>MRKNFARVSILFIALMIISIISGVAAAAQKQTLRVGVEAWMLKKFDLQNAAQIFMKDHPEVEVEYVQVETADNTSYLLQWSQKKTSVDMVIGGSRENAVPYVAKDLLMNFDEGFFDQKVAREDFIPAFLDLGKIEGTQYLIPIQGQIMYVTVRKDLMKKAGLTDKEGNVIPAKNWDEFYEYAKKLTEKEDNKVVTSGLAIDWGKNFMAYSYLSSLQGVRGSIYANEKSNIIDFRSDEASHMLKVWNNLVKDGYTPVDTFADMDAGRSNFRAGNVAMHISSVSRWKEASEILGADKVTGMPLPGADRNGTIAFVSGIMIPKVSENPELAKLFIKERLMDREFQLWTLNKYGKMPVLKRNYEGADAPIWSEILKSAVKAGSCPLYKDWPRLDNEMNIQLQSAIMGKTPIEKVLKNLDGYVRSINTSSGL</sequence>
<dbReference type="PANTHER" id="PTHR43649:SF12">
    <property type="entry name" value="DIACETYLCHITOBIOSE BINDING PROTEIN DASA"/>
    <property type="match status" value="1"/>
</dbReference>
<dbReference type="EMBL" id="VSSQ01012949">
    <property type="protein sequence ID" value="MPM50391.1"/>
    <property type="molecule type" value="Genomic_DNA"/>
</dbReference>
<accession>A0A645ADN6</accession>
<dbReference type="PANTHER" id="PTHR43649">
    <property type="entry name" value="ARABINOSE-BINDING PROTEIN-RELATED"/>
    <property type="match status" value="1"/>
</dbReference>
<reference evidence="1" key="1">
    <citation type="submission" date="2019-08" db="EMBL/GenBank/DDBJ databases">
        <authorList>
            <person name="Kucharzyk K."/>
            <person name="Murdoch R.W."/>
            <person name="Higgins S."/>
            <person name="Loffler F."/>
        </authorList>
    </citation>
    <scope>NUCLEOTIDE SEQUENCE</scope>
</reference>